<dbReference type="EMBL" id="CP078078">
    <property type="protein sequence ID" value="UPL17323.1"/>
    <property type="molecule type" value="Genomic_DNA"/>
</dbReference>
<gene>
    <name evidence="1" type="ORF">KV397_05930</name>
</gene>
<reference evidence="1 2" key="1">
    <citation type="submission" date="2021-06" db="EMBL/GenBank/DDBJ databases">
        <title>Genome-based taxonomic framework of Microbacterium strains isolated from marine environment, the description of four new species and reclassification of four preexisting species.</title>
        <authorList>
            <person name="Lee S.D."/>
            <person name="Kim S.-M."/>
            <person name="Byeon Y.-S."/>
            <person name="Yang H.L."/>
            <person name="Kim I.S."/>
        </authorList>
    </citation>
    <scope>NUCLEOTIDE SEQUENCE [LARGE SCALE GENOMIC DNA]</scope>
    <source>
        <strain evidence="1 2">KSW4-10</strain>
    </source>
</reference>
<dbReference type="RefSeq" id="WP_261812406.1">
    <property type="nucleotide sequence ID" value="NZ_CP078078.1"/>
</dbReference>
<sequence length="116" mass="13013">MQIDHEPQDRVLDEMDGVFVVTTDDGVAYRLDMNKRQVTRTVEVGTGVRAVLDPESAALVAVATCRVGAPMVLLIDRDIPGVLFTRRTSATVLGINQVPRTPLRQREQLDHDRYQR</sequence>
<keyword evidence="2" id="KW-1185">Reference proteome</keyword>
<evidence type="ECO:0000313" key="1">
    <source>
        <dbReference type="EMBL" id="UPL17323.1"/>
    </source>
</evidence>
<name>A0ABY4J0P6_9MICO</name>
<accession>A0ABY4J0P6</accession>
<protein>
    <submittedName>
        <fullName evidence="1">Uncharacterized protein</fullName>
    </submittedName>
</protein>
<dbReference type="Proteomes" id="UP000830631">
    <property type="component" value="Chromosome"/>
</dbReference>
<evidence type="ECO:0000313" key="2">
    <source>
        <dbReference type="Proteomes" id="UP000830631"/>
    </source>
</evidence>
<proteinExistence type="predicted"/>
<organism evidence="1 2">
    <name type="scientific">Microbacterium aurugineum</name>
    <dbReference type="NCBI Taxonomy" id="2851642"/>
    <lineage>
        <taxon>Bacteria</taxon>
        <taxon>Bacillati</taxon>
        <taxon>Actinomycetota</taxon>
        <taxon>Actinomycetes</taxon>
        <taxon>Micrococcales</taxon>
        <taxon>Microbacteriaceae</taxon>
        <taxon>Microbacterium</taxon>
    </lineage>
</organism>